<keyword evidence="11 15" id="KW-0456">Lyase</keyword>
<evidence type="ECO:0000256" key="6">
    <source>
        <dbReference type="ARBA" id="ARBA00022771"/>
    </source>
</evidence>
<dbReference type="SMART" id="SM01232">
    <property type="entry name" value="H2TH"/>
    <property type="match status" value="1"/>
</dbReference>
<feature type="active site" description="Schiff-base intermediate with DNA" evidence="15">
    <location>
        <position position="2"/>
    </location>
</feature>
<dbReference type="PANTHER" id="PTHR22993:SF9">
    <property type="entry name" value="FORMAMIDOPYRIMIDINE-DNA GLYCOSYLASE"/>
    <property type="match status" value="1"/>
</dbReference>
<protein>
    <recommendedName>
        <fullName evidence="15">Formamidopyrimidine-DNA glycosylase</fullName>
        <shortName evidence="15">Fapy-DNA glycosylase</shortName>
        <ecNumber evidence="15">3.2.2.23</ecNumber>
    </recommendedName>
    <alternativeName>
        <fullName evidence="15">DNA-(apurinic or apyrimidinic site) lyase MutM</fullName>
        <shortName evidence="15">AP lyase MutM</shortName>
        <ecNumber evidence="15">4.2.99.18</ecNumber>
    </alternativeName>
</protein>
<dbReference type="EC" id="4.2.99.18" evidence="15"/>
<dbReference type="FunFam" id="1.10.8.50:FF:000003">
    <property type="entry name" value="Formamidopyrimidine-DNA glycosylase"/>
    <property type="match status" value="1"/>
</dbReference>
<sequence length="308" mass="34693">MPELPEVEYTARQLRALIVGAAIQEAHVFWTRTIGYPDWHDFCAEIVGRRIEGVRRRGKFLLLDLSGDFFLSIHRRMSGNLLLLSPGWQIDTSLRETDNAAWQTRGPTFLPPTATDVAYSRETSHCRVCFDLADGRRLLYTDPRKFGRMELWPCFSEAEALHGLGPEPLEDAFTVEHFAEELAKRKTVIKQVLLDQSVVAGVGNIYADEALFYAHIHPLRRANSLNASEIDALREGIISVLALGIEHGGTSFSDYRDLAGKAGNNFDHVRVFQQDGKPCVRCGTLIERRVIAQRSTHFCPTCQQLIAE</sequence>
<dbReference type="InterPro" id="IPR015886">
    <property type="entry name" value="H2TH_FPG"/>
</dbReference>
<keyword evidence="13 15" id="KW-0326">Glycosidase</keyword>
<gene>
    <name evidence="15 18" type="primary">mutM</name>
    <name evidence="15" type="synonym">fpg</name>
    <name evidence="18" type="ORF">KSF_055210</name>
</gene>
<dbReference type="GO" id="GO:0003690">
    <property type="term" value="F:double-stranded DNA binding"/>
    <property type="evidence" value="ECO:0007669"/>
    <property type="project" value="UniProtKB-ARBA"/>
</dbReference>
<dbReference type="Pfam" id="PF06831">
    <property type="entry name" value="H2TH"/>
    <property type="match status" value="1"/>
</dbReference>
<evidence type="ECO:0000256" key="11">
    <source>
        <dbReference type="ARBA" id="ARBA00023239"/>
    </source>
</evidence>
<accession>A0A8J3IN69</accession>
<dbReference type="NCBIfam" id="TIGR00577">
    <property type="entry name" value="fpg"/>
    <property type="match status" value="1"/>
</dbReference>
<dbReference type="GO" id="GO:0034039">
    <property type="term" value="F:8-oxo-7,8-dihydroguanine DNA N-glycosylase activity"/>
    <property type="evidence" value="ECO:0007669"/>
    <property type="project" value="TreeGrafter"/>
</dbReference>
<evidence type="ECO:0000256" key="8">
    <source>
        <dbReference type="ARBA" id="ARBA00022833"/>
    </source>
</evidence>
<reference evidence="18" key="1">
    <citation type="submission" date="2020-10" db="EMBL/GenBank/DDBJ databases">
        <title>Taxonomic study of unclassified bacteria belonging to the class Ktedonobacteria.</title>
        <authorList>
            <person name="Yabe S."/>
            <person name="Wang C.M."/>
            <person name="Zheng Y."/>
            <person name="Sakai Y."/>
            <person name="Cavaletti L."/>
            <person name="Monciardini P."/>
            <person name="Donadio S."/>
        </authorList>
    </citation>
    <scope>NUCLEOTIDE SEQUENCE</scope>
    <source>
        <strain evidence="18">ID150040</strain>
    </source>
</reference>
<evidence type="ECO:0000313" key="19">
    <source>
        <dbReference type="Proteomes" id="UP000597444"/>
    </source>
</evidence>
<evidence type="ECO:0000256" key="9">
    <source>
        <dbReference type="ARBA" id="ARBA00023125"/>
    </source>
</evidence>
<organism evidence="18 19">
    <name type="scientific">Reticulibacter mediterranei</name>
    <dbReference type="NCBI Taxonomy" id="2778369"/>
    <lineage>
        <taxon>Bacteria</taxon>
        <taxon>Bacillati</taxon>
        <taxon>Chloroflexota</taxon>
        <taxon>Ktedonobacteria</taxon>
        <taxon>Ktedonobacterales</taxon>
        <taxon>Reticulibacteraceae</taxon>
        <taxon>Reticulibacter</taxon>
    </lineage>
</organism>
<feature type="active site" description="Proton donor; for delta-elimination activity" evidence="15">
    <location>
        <position position="294"/>
    </location>
</feature>
<evidence type="ECO:0000256" key="5">
    <source>
        <dbReference type="ARBA" id="ARBA00022763"/>
    </source>
</evidence>
<dbReference type="Pfam" id="PF01149">
    <property type="entry name" value="Fapy_DNA_glyco"/>
    <property type="match status" value="1"/>
</dbReference>
<keyword evidence="7 15" id="KW-0378">Hydrolase</keyword>
<feature type="active site" description="Proton donor; for beta-elimination activity" evidence="15">
    <location>
        <position position="59"/>
    </location>
</feature>
<keyword evidence="12 15" id="KW-0511">Multifunctional enzyme</keyword>
<dbReference type="InterPro" id="IPR000214">
    <property type="entry name" value="Znf_DNA_glyclase/AP_lyase"/>
</dbReference>
<dbReference type="SUPFAM" id="SSF81624">
    <property type="entry name" value="N-terminal domain of MutM-like DNA repair proteins"/>
    <property type="match status" value="1"/>
</dbReference>
<evidence type="ECO:0000313" key="18">
    <source>
        <dbReference type="EMBL" id="GHO95473.1"/>
    </source>
</evidence>
<dbReference type="GO" id="GO:0140078">
    <property type="term" value="F:class I DNA-(apurinic or apyrimidinic site) endonuclease activity"/>
    <property type="evidence" value="ECO:0007669"/>
    <property type="project" value="UniProtKB-EC"/>
</dbReference>
<dbReference type="InterPro" id="IPR012319">
    <property type="entry name" value="FPG_cat"/>
</dbReference>
<evidence type="ECO:0000256" key="14">
    <source>
        <dbReference type="ARBA" id="ARBA00044632"/>
    </source>
</evidence>
<evidence type="ECO:0000256" key="1">
    <source>
        <dbReference type="ARBA" id="ARBA00001668"/>
    </source>
</evidence>
<feature type="binding site" evidence="15">
    <location>
        <position position="125"/>
    </location>
    <ligand>
        <name>DNA</name>
        <dbReference type="ChEBI" id="CHEBI:16991"/>
    </ligand>
</feature>
<keyword evidence="19" id="KW-1185">Reference proteome</keyword>
<dbReference type="CDD" id="cd08966">
    <property type="entry name" value="EcFpg-like_N"/>
    <property type="match status" value="1"/>
</dbReference>
<dbReference type="Gene3D" id="3.20.190.10">
    <property type="entry name" value="MutM-like, N-terminal"/>
    <property type="match status" value="1"/>
</dbReference>
<evidence type="ECO:0000256" key="7">
    <source>
        <dbReference type="ARBA" id="ARBA00022801"/>
    </source>
</evidence>
<evidence type="ECO:0000259" key="17">
    <source>
        <dbReference type="PROSITE" id="PS51068"/>
    </source>
</evidence>
<comment type="catalytic activity">
    <reaction evidence="1 15">
        <text>Hydrolysis of DNA containing ring-opened 7-methylguanine residues, releasing 2,6-diamino-4-hydroxy-5-(N-methyl)formamidopyrimidine.</text>
        <dbReference type="EC" id="3.2.2.23"/>
    </reaction>
</comment>
<feature type="domain" description="Formamidopyrimidine-DNA glycosylase catalytic" evidence="17">
    <location>
        <begin position="2"/>
        <end position="147"/>
    </location>
</feature>
<dbReference type="SUPFAM" id="SSF57716">
    <property type="entry name" value="Glucocorticoid receptor-like (DNA-binding domain)"/>
    <property type="match status" value="1"/>
</dbReference>
<dbReference type="InterPro" id="IPR010663">
    <property type="entry name" value="Znf_FPG/IleRS"/>
</dbReference>
<evidence type="ECO:0000256" key="4">
    <source>
        <dbReference type="ARBA" id="ARBA00022723"/>
    </source>
</evidence>
<dbReference type="EC" id="3.2.2.23" evidence="15"/>
<dbReference type="PANTHER" id="PTHR22993">
    <property type="entry name" value="FORMAMIDOPYRIMIDINE-DNA GLYCOSYLASE"/>
    <property type="match status" value="1"/>
</dbReference>
<evidence type="ECO:0000256" key="3">
    <source>
        <dbReference type="ARBA" id="ARBA00011245"/>
    </source>
</evidence>
<evidence type="ECO:0000256" key="12">
    <source>
        <dbReference type="ARBA" id="ARBA00023268"/>
    </source>
</evidence>
<dbReference type="NCBIfam" id="NF002211">
    <property type="entry name" value="PRK01103.1"/>
    <property type="match status" value="1"/>
</dbReference>
<dbReference type="EMBL" id="BNJK01000001">
    <property type="protein sequence ID" value="GHO95473.1"/>
    <property type="molecule type" value="Genomic_DNA"/>
</dbReference>
<dbReference type="InterPro" id="IPR035937">
    <property type="entry name" value="FPG_N"/>
</dbReference>
<comment type="cofactor">
    <cofactor evidence="15">
        <name>Zn(2+)</name>
        <dbReference type="ChEBI" id="CHEBI:29105"/>
    </cofactor>
    <text evidence="15">Binds 1 zinc ion per subunit.</text>
</comment>
<dbReference type="InterPro" id="IPR010979">
    <property type="entry name" value="Ribosomal_uS13-like_H2TH"/>
</dbReference>
<dbReference type="InterPro" id="IPR020629">
    <property type="entry name" value="FPG_Glyclase"/>
</dbReference>
<dbReference type="Gene3D" id="1.10.8.50">
    <property type="match status" value="1"/>
</dbReference>
<dbReference type="SUPFAM" id="SSF46946">
    <property type="entry name" value="S13-like H2TH domain"/>
    <property type="match status" value="1"/>
</dbReference>
<name>A0A8J3IN69_9CHLR</name>
<feature type="active site" description="Proton donor" evidence="15">
    <location>
        <position position="3"/>
    </location>
</feature>
<dbReference type="PROSITE" id="PS51068">
    <property type="entry name" value="FPG_CAT"/>
    <property type="match status" value="1"/>
</dbReference>
<keyword evidence="4 15" id="KW-0479">Metal-binding</keyword>
<keyword evidence="8 15" id="KW-0862">Zinc</keyword>
<feature type="binding site" evidence="15">
    <location>
        <position position="185"/>
    </location>
    <ligand>
        <name>DNA</name>
        <dbReference type="ChEBI" id="CHEBI:16991"/>
    </ligand>
</feature>
<proteinExistence type="inferred from homology"/>
<evidence type="ECO:0000259" key="16">
    <source>
        <dbReference type="PROSITE" id="PS51066"/>
    </source>
</evidence>
<feature type="binding site" evidence="15">
    <location>
        <position position="144"/>
    </location>
    <ligand>
        <name>DNA</name>
        <dbReference type="ChEBI" id="CHEBI:16991"/>
    </ligand>
</feature>
<dbReference type="Proteomes" id="UP000597444">
    <property type="component" value="Unassembled WGS sequence"/>
</dbReference>
<dbReference type="GO" id="GO:0006284">
    <property type="term" value="P:base-excision repair"/>
    <property type="evidence" value="ECO:0007669"/>
    <property type="project" value="InterPro"/>
</dbReference>
<evidence type="ECO:0000256" key="2">
    <source>
        <dbReference type="ARBA" id="ARBA00009409"/>
    </source>
</evidence>
<dbReference type="SMART" id="SM00898">
    <property type="entry name" value="Fapy_DNA_glyco"/>
    <property type="match status" value="1"/>
</dbReference>
<dbReference type="HAMAP" id="MF_00103">
    <property type="entry name" value="Fapy_DNA_glycosyl"/>
    <property type="match status" value="1"/>
</dbReference>
<evidence type="ECO:0000256" key="15">
    <source>
        <dbReference type="HAMAP-Rule" id="MF_00103"/>
    </source>
</evidence>
<dbReference type="PROSITE" id="PS51066">
    <property type="entry name" value="ZF_FPG_2"/>
    <property type="match status" value="1"/>
</dbReference>
<keyword evidence="5 15" id="KW-0227">DNA damage</keyword>
<dbReference type="RefSeq" id="WP_220206150.1">
    <property type="nucleotide sequence ID" value="NZ_BNJK01000001.1"/>
</dbReference>
<dbReference type="GO" id="GO:0003684">
    <property type="term" value="F:damaged DNA binding"/>
    <property type="evidence" value="ECO:0007669"/>
    <property type="project" value="InterPro"/>
</dbReference>
<comment type="catalytic activity">
    <reaction evidence="14 15">
        <text>2'-deoxyribonucleotide-(2'-deoxyribose 5'-phosphate)-2'-deoxyribonucleotide-DNA = a 3'-end 2'-deoxyribonucleotide-(2,3-dehydro-2,3-deoxyribose 5'-phosphate)-DNA + a 5'-end 5'-phospho-2'-deoxyribonucleoside-DNA + H(+)</text>
        <dbReference type="Rhea" id="RHEA:66592"/>
        <dbReference type="Rhea" id="RHEA-COMP:13180"/>
        <dbReference type="Rhea" id="RHEA-COMP:16897"/>
        <dbReference type="Rhea" id="RHEA-COMP:17067"/>
        <dbReference type="ChEBI" id="CHEBI:15378"/>
        <dbReference type="ChEBI" id="CHEBI:136412"/>
        <dbReference type="ChEBI" id="CHEBI:157695"/>
        <dbReference type="ChEBI" id="CHEBI:167181"/>
        <dbReference type="EC" id="4.2.99.18"/>
    </reaction>
</comment>
<keyword evidence="10 15" id="KW-0234">DNA repair</keyword>
<keyword evidence="6 15" id="KW-0863">Zinc-finger</keyword>
<dbReference type="InterPro" id="IPR015887">
    <property type="entry name" value="DNA_glyclase_Znf_dom_DNA_BS"/>
</dbReference>
<evidence type="ECO:0000256" key="10">
    <source>
        <dbReference type="ARBA" id="ARBA00023204"/>
    </source>
</evidence>
<dbReference type="PROSITE" id="PS01242">
    <property type="entry name" value="ZF_FPG_1"/>
    <property type="match status" value="1"/>
</dbReference>
<dbReference type="AlphaFoldDB" id="A0A8J3IN69"/>
<comment type="caution">
    <text evidence="18">The sequence shown here is derived from an EMBL/GenBank/DDBJ whole genome shotgun (WGS) entry which is preliminary data.</text>
</comment>
<comment type="subunit">
    <text evidence="3 15">Monomer.</text>
</comment>
<comment type="function">
    <text evidence="15">Involved in base excision repair of DNA damaged by oxidation or by mutagenic agents. Acts as DNA glycosylase that recognizes and removes damaged bases. Has a preference for oxidized purines, such as 7,8-dihydro-8-oxoguanine (8-oxoG). Has AP (apurinic/apyrimidinic) lyase activity and introduces nicks in the DNA strand. Cleaves the DNA backbone by beta-delta elimination to generate a single-strand break at the site of the removed base with both 3'- and 5'-phosphates.</text>
</comment>
<dbReference type="Pfam" id="PF06827">
    <property type="entry name" value="zf-FPG_IleRS"/>
    <property type="match status" value="1"/>
</dbReference>
<feature type="domain" description="FPG-type" evidence="16">
    <location>
        <begin position="270"/>
        <end position="304"/>
    </location>
</feature>
<comment type="similarity">
    <text evidence="2 15">Belongs to the FPG family.</text>
</comment>
<evidence type="ECO:0000256" key="13">
    <source>
        <dbReference type="ARBA" id="ARBA00023295"/>
    </source>
</evidence>
<keyword evidence="9 15" id="KW-0238">DNA-binding</keyword>
<dbReference type="GO" id="GO:0008270">
    <property type="term" value="F:zinc ion binding"/>
    <property type="evidence" value="ECO:0007669"/>
    <property type="project" value="UniProtKB-UniRule"/>
</dbReference>